<evidence type="ECO:0000313" key="13">
    <source>
        <dbReference type="Proteomes" id="UP000886523"/>
    </source>
</evidence>
<dbReference type="EMBL" id="MU129563">
    <property type="protein sequence ID" value="KAF9502852.1"/>
    <property type="molecule type" value="Genomic_DNA"/>
</dbReference>
<keyword evidence="8" id="KW-0326">Glycosidase</keyword>
<dbReference type="Proteomes" id="UP000886523">
    <property type="component" value="Unassembled WGS sequence"/>
</dbReference>
<dbReference type="InterPro" id="IPR050288">
    <property type="entry name" value="Cellulose_deg_GH3"/>
</dbReference>
<keyword evidence="7" id="KW-0119">Carbohydrate metabolism</keyword>
<dbReference type="OrthoDB" id="416222at2759"/>
<evidence type="ECO:0000256" key="8">
    <source>
        <dbReference type="ARBA" id="ARBA00023295"/>
    </source>
</evidence>
<evidence type="ECO:0000256" key="9">
    <source>
        <dbReference type="ARBA" id="ARBA00023326"/>
    </source>
</evidence>
<evidence type="ECO:0000259" key="11">
    <source>
        <dbReference type="Pfam" id="PF01915"/>
    </source>
</evidence>
<dbReference type="InterPro" id="IPR017853">
    <property type="entry name" value="GH"/>
</dbReference>
<dbReference type="GO" id="GO:0030245">
    <property type="term" value="P:cellulose catabolic process"/>
    <property type="evidence" value="ECO:0007669"/>
    <property type="project" value="UniProtKB-KW"/>
</dbReference>
<keyword evidence="6" id="KW-0136">Cellulose degradation</keyword>
<dbReference type="SUPFAM" id="SSF52279">
    <property type="entry name" value="Beta-D-glucan exohydrolase, C-terminal domain"/>
    <property type="match status" value="1"/>
</dbReference>
<dbReference type="AlphaFoldDB" id="A0A9P6DFI3"/>
<evidence type="ECO:0000256" key="2">
    <source>
        <dbReference type="ARBA" id="ARBA00004987"/>
    </source>
</evidence>
<feature type="domain" description="Glycoside hydrolase family 3 N-terminal" evidence="10">
    <location>
        <begin position="3"/>
        <end position="132"/>
    </location>
</feature>
<dbReference type="GO" id="GO:0008422">
    <property type="term" value="F:beta-glucosidase activity"/>
    <property type="evidence" value="ECO:0007669"/>
    <property type="project" value="UniProtKB-EC"/>
</dbReference>
<protein>
    <recommendedName>
        <fullName evidence="4">beta-glucosidase</fullName>
        <ecNumber evidence="4">3.2.1.21</ecNumber>
    </recommendedName>
</protein>
<evidence type="ECO:0000256" key="7">
    <source>
        <dbReference type="ARBA" id="ARBA00023277"/>
    </source>
</evidence>
<comment type="catalytic activity">
    <reaction evidence="1">
        <text>Hydrolysis of terminal, non-reducing beta-D-glucosyl residues with release of beta-D-glucose.</text>
        <dbReference type="EC" id="3.2.1.21"/>
    </reaction>
</comment>
<dbReference type="Gene3D" id="3.20.20.300">
    <property type="entry name" value="Glycoside hydrolase, family 3, N-terminal domain"/>
    <property type="match status" value="1"/>
</dbReference>
<evidence type="ECO:0000256" key="1">
    <source>
        <dbReference type="ARBA" id="ARBA00000448"/>
    </source>
</evidence>
<dbReference type="Pfam" id="PF01915">
    <property type="entry name" value="Glyco_hydro_3_C"/>
    <property type="match status" value="1"/>
</dbReference>
<dbReference type="InterPro" id="IPR001764">
    <property type="entry name" value="Glyco_hydro_3_N"/>
</dbReference>
<evidence type="ECO:0000256" key="3">
    <source>
        <dbReference type="ARBA" id="ARBA00005336"/>
    </source>
</evidence>
<name>A0A9P6DFI3_9AGAM</name>
<evidence type="ECO:0000259" key="10">
    <source>
        <dbReference type="Pfam" id="PF00933"/>
    </source>
</evidence>
<sequence length="480" mass="53134">MHEIYAHPFMRSVAADVASVMCSYNLSMSNSPPQWVFRYDIYSSSKWHVACEDEYALNDILKGEIGFQGYIMSDWSATHSTLSAEAGLDMTMPGDIVFSDNVTYFGQNLTDYVHNGTIAESRVNDMATRILAAYYLLSKTRTFLPSILTRGTQRPVQPARRCNQRKHQQLRSPQLVFLELFIRFLSIYSSRIAHHVAASSTILLKNIQNALPLQKPKTLVIIGSDAMPPPNGPNGFPDFGVYPEPLLWDGVGSGTANFPYLISPLEAIQARCRKDLTTVSWFSNNWDLETVGSVAQYQDVAIVFVNSDSGEDRGREQSEHNCGCALGWTFDSGAWIDHPNDIQLSSGLASPVKKASWDPLLKFLLASPKALDRLPDISMRGAFRPDSNSIRMKSYGDEGELEAAWAKGNVGNHWIGSSLDTWLHRPVWIVTYNITNTGSVAGAEVSQLYLEFPPSAEEPPSVLPFAIRPFGVELGAAGVE</sequence>
<comment type="pathway">
    <text evidence="2">Glycan metabolism; cellulose degradation.</text>
</comment>
<dbReference type="PANTHER" id="PTHR42715">
    <property type="entry name" value="BETA-GLUCOSIDASE"/>
    <property type="match status" value="1"/>
</dbReference>
<organism evidence="12 13">
    <name type="scientific">Hydnum rufescens UP504</name>
    <dbReference type="NCBI Taxonomy" id="1448309"/>
    <lineage>
        <taxon>Eukaryota</taxon>
        <taxon>Fungi</taxon>
        <taxon>Dikarya</taxon>
        <taxon>Basidiomycota</taxon>
        <taxon>Agaricomycotina</taxon>
        <taxon>Agaricomycetes</taxon>
        <taxon>Cantharellales</taxon>
        <taxon>Hydnaceae</taxon>
        <taxon>Hydnum</taxon>
    </lineage>
</organism>
<dbReference type="Gene3D" id="2.60.40.10">
    <property type="entry name" value="Immunoglobulins"/>
    <property type="match status" value="1"/>
</dbReference>
<dbReference type="Pfam" id="PF00933">
    <property type="entry name" value="Glyco_hydro_3"/>
    <property type="match status" value="1"/>
</dbReference>
<evidence type="ECO:0000256" key="6">
    <source>
        <dbReference type="ARBA" id="ARBA00023001"/>
    </source>
</evidence>
<dbReference type="InterPro" id="IPR013783">
    <property type="entry name" value="Ig-like_fold"/>
</dbReference>
<evidence type="ECO:0000256" key="5">
    <source>
        <dbReference type="ARBA" id="ARBA00022801"/>
    </source>
</evidence>
<dbReference type="PANTHER" id="PTHR42715:SF2">
    <property type="entry name" value="BETA-GLUCOSIDASE F-RELATED"/>
    <property type="match status" value="1"/>
</dbReference>
<dbReference type="InterPro" id="IPR002772">
    <property type="entry name" value="Glyco_hydro_3_C"/>
</dbReference>
<evidence type="ECO:0000256" key="4">
    <source>
        <dbReference type="ARBA" id="ARBA00012744"/>
    </source>
</evidence>
<gene>
    <name evidence="12" type="ORF">BS47DRAFT_1490565</name>
</gene>
<keyword evidence="5 12" id="KW-0378">Hydrolase</keyword>
<keyword evidence="9" id="KW-0624">Polysaccharide degradation</keyword>
<reference evidence="12" key="1">
    <citation type="journal article" date="2020" name="Nat. Commun.">
        <title>Large-scale genome sequencing of mycorrhizal fungi provides insights into the early evolution of symbiotic traits.</title>
        <authorList>
            <person name="Miyauchi S."/>
            <person name="Kiss E."/>
            <person name="Kuo A."/>
            <person name="Drula E."/>
            <person name="Kohler A."/>
            <person name="Sanchez-Garcia M."/>
            <person name="Morin E."/>
            <person name="Andreopoulos B."/>
            <person name="Barry K.W."/>
            <person name="Bonito G."/>
            <person name="Buee M."/>
            <person name="Carver A."/>
            <person name="Chen C."/>
            <person name="Cichocki N."/>
            <person name="Clum A."/>
            <person name="Culley D."/>
            <person name="Crous P.W."/>
            <person name="Fauchery L."/>
            <person name="Girlanda M."/>
            <person name="Hayes R.D."/>
            <person name="Keri Z."/>
            <person name="LaButti K."/>
            <person name="Lipzen A."/>
            <person name="Lombard V."/>
            <person name="Magnuson J."/>
            <person name="Maillard F."/>
            <person name="Murat C."/>
            <person name="Nolan M."/>
            <person name="Ohm R.A."/>
            <person name="Pangilinan J."/>
            <person name="Pereira M.F."/>
            <person name="Perotto S."/>
            <person name="Peter M."/>
            <person name="Pfister S."/>
            <person name="Riley R."/>
            <person name="Sitrit Y."/>
            <person name="Stielow J.B."/>
            <person name="Szollosi G."/>
            <person name="Zifcakova L."/>
            <person name="Stursova M."/>
            <person name="Spatafora J.W."/>
            <person name="Tedersoo L."/>
            <person name="Vaario L.M."/>
            <person name="Yamada A."/>
            <person name="Yan M."/>
            <person name="Wang P."/>
            <person name="Xu J."/>
            <person name="Bruns T."/>
            <person name="Baldrian P."/>
            <person name="Vilgalys R."/>
            <person name="Dunand C."/>
            <person name="Henrissat B."/>
            <person name="Grigoriev I.V."/>
            <person name="Hibbett D."/>
            <person name="Nagy L.G."/>
            <person name="Martin F.M."/>
        </authorList>
    </citation>
    <scope>NUCLEOTIDE SEQUENCE</scope>
    <source>
        <strain evidence="12">UP504</strain>
    </source>
</reference>
<keyword evidence="13" id="KW-1185">Reference proteome</keyword>
<proteinExistence type="inferred from homology"/>
<dbReference type="InterPro" id="IPR036881">
    <property type="entry name" value="Glyco_hydro_3_C_sf"/>
</dbReference>
<feature type="domain" description="Glycoside hydrolase family 3 C-terminal" evidence="11">
    <location>
        <begin position="201"/>
        <end position="316"/>
    </location>
</feature>
<dbReference type="SUPFAM" id="SSF51445">
    <property type="entry name" value="(Trans)glycosidases"/>
    <property type="match status" value="1"/>
</dbReference>
<dbReference type="Gene3D" id="3.40.50.1700">
    <property type="entry name" value="Glycoside hydrolase family 3 C-terminal domain"/>
    <property type="match status" value="1"/>
</dbReference>
<comment type="caution">
    <text evidence="12">The sequence shown here is derived from an EMBL/GenBank/DDBJ whole genome shotgun (WGS) entry which is preliminary data.</text>
</comment>
<dbReference type="InterPro" id="IPR036962">
    <property type="entry name" value="Glyco_hydro_3_N_sf"/>
</dbReference>
<comment type="similarity">
    <text evidence="3">Belongs to the glycosyl hydrolase 3 family.</text>
</comment>
<evidence type="ECO:0000313" key="12">
    <source>
        <dbReference type="EMBL" id="KAF9502852.1"/>
    </source>
</evidence>
<accession>A0A9P6DFI3</accession>
<dbReference type="EC" id="3.2.1.21" evidence="4"/>